<evidence type="ECO:0000313" key="7">
    <source>
        <dbReference type="Proteomes" id="UP000195447"/>
    </source>
</evidence>
<dbReference type="CDD" id="cd10549">
    <property type="entry name" value="MtMvhB_like"/>
    <property type="match status" value="1"/>
</dbReference>
<evidence type="ECO:0000256" key="3">
    <source>
        <dbReference type="ARBA" id="ARBA00023014"/>
    </source>
</evidence>
<evidence type="ECO:0000256" key="1">
    <source>
        <dbReference type="ARBA" id="ARBA00022723"/>
    </source>
</evidence>
<dbReference type="Pfam" id="PF02906">
    <property type="entry name" value="Fe_hyd_lg_C"/>
    <property type="match status" value="1"/>
</dbReference>
<evidence type="ECO:0000259" key="5">
    <source>
        <dbReference type="PROSITE" id="PS51379"/>
    </source>
</evidence>
<accession>A0A1Y4LRS2</accession>
<dbReference type="GO" id="GO:0046872">
    <property type="term" value="F:metal ion binding"/>
    <property type="evidence" value="ECO:0007669"/>
    <property type="project" value="UniProtKB-KW"/>
</dbReference>
<evidence type="ECO:0000256" key="4">
    <source>
        <dbReference type="SAM" id="MobiDB-lite"/>
    </source>
</evidence>
<dbReference type="InterPro" id="IPR027631">
    <property type="entry name" value="Mono_FeFe_hydrog"/>
</dbReference>
<dbReference type="AlphaFoldDB" id="A0A1Y4LRS2"/>
<dbReference type="SUPFAM" id="SSF54862">
    <property type="entry name" value="4Fe-4S ferredoxins"/>
    <property type="match status" value="2"/>
</dbReference>
<dbReference type="InterPro" id="IPR004108">
    <property type="entry name" value="Fe_hydrogenase_lsu_C"/>
</dbReference>
<reference evidence="7" key="1">
    <citation type="submission" date="2017-04" db="EMBL/GenBank/DDBJ databases">
        <title>Function of individual gut microbiota members based on whole genome sequencing of pure cultures obtained from chicken caecum.</title>
        <authorList>
            <person name="Medvecky M."/>
            <person name="Cejkova D."/>
            <person name="Polansky O."/>
            <person name="Karasova D."/>
            <person name="Kubasova T."/>
            <person name="Cizek A."/>
            <person name="Rychlik I."/>
        </authorList>
    </citation>
    <scope>NUCLEOTIDE SEQUENCE [LARGE SCALE GENOMIC DNA]</scope>
    <source>
        <strain evidence="7">An178</strain>
    </source>
</reference>
<keyword evidence="7" id="KW-1185">Reference proteome</keyword>
<comment type="caution">
    <text evidence="6">The sequence shown here is derived from an EMBL/GenBank/DDBJ whole genome shotgun (WGS) entry which is preliminary data.</text>
</comment>
<dbReference type="SUPFAM" id="SSF53920">
    <property type="entry name" value="Fe-only hydrogenase"/>
    <property type="match status" value="1"/>
</dbReference>
<dbReference type="GO" id="GO:0051536">
    <property type="term" value="F:iron-sulfur cluster binding"/>
    <property type="evidence" value="ECO:0007669"/>
    <property type="project" value="UniProtKB-KW"/>
</dbReference>
<name>A0A1Y4LRS2_9FIRM</name>
<protein>
    <submittedName>
        <fullName evidence="6">Iron hydrogenase</fullName>
    </submittedName>
</protein>
<dbReference type="NCBIfam" id="TIGR04105">
    <property type="entry name" value="FeFe_hydrog_B1"/>
    <property type="match status" value="1"/>
</dbReference>
<dbReference type="RefSeq" id="WP_087159111.1">
    <property type="nucleotide sequence ID" value="NZ_NFKM01000023.1"/>
</dbReference>
<evidence type="ECO:0000313" key="6">
    <source>
        <dbReference type="EMBL" id="OUP56972.1"/>
    </source>
</evidence>
<feature type="domain" description="4Fe-4S ferredoxin-type" evidence="5">
    <location>
        <begin position="112"/>
        <end position="142"/>
    </location>
</feature>
<gene>
    <name evidence="6" type="ORF">B5F14_09300</name>
</gene>
<dbReference type="PROSITE" id="PS51379">
    <property type="entry name" value="4FE4S_FER_2"/>
    <property type="match status" value="3"/>
</dbReference>
<dbReference type="InterPro" id="IPR017900">
    <property type="entry name" value="4Fe4S_Fe_S_CS"/>
</dbReference>
<dbReference type="Gene3D" id="3.30.70.20">
    <property type="match status" value="2"/>
</dbReference>
<dbReference type="InterPro" id="IPR050340">
    <property type="entry name" value="Cytosolic_Fe-S_CAF"/>
</dbReference>
<dbReference type="Gene3D" id="3.40.950.10">
    <property type="entry name" value="Fe-only Hydrogenase (Larger Subunit), Chain L, domain 3"/>
    <property type="match status" value="2"/>
</dbReference>
<keyword evidence="3" id="KW-0411">Iron-sulfur</keyword>
<dbReference type="InterPro" id="IPR017896">
    <property type="entry name" value="4Fe4S_Fe-S-bd"/>
</dbReference>
<dbReference type="Pfam" id="PF00037">
    <property type="entry name" value="Fer4"/>
    <property type="match status" value="1"/>
</dbReference>
<feature type="domain" description="4Fe-4S ferredoxin-type" evidence="5">
    <location>
        <begin position="143"/>
        <end position="172"/>
    </location>
</feature>
<dbReference type="InterPro" id="IPR009016">
    <property type="entry name" value="Fe_hydrogenase"/>
</dbReference>
<dbReference type="PANTHER" id="PTHR11615">
    <property type="entry name" value="NITRATE, FORMATE, IRON DEHYDROGENASE"/>
    <property type="match status" value="1"/>
</dbReference>
<feature type="domain" description="4Fe-4S ferredoxin-type" evidence="5">
    <location>
        <begin position="189"/>
        <end position="218"/>
    </location>
</feature>
<dbReference type="Gene3D" id="3.40.50.1780">
    <property type="match status" value="2"/>
</dbReference>
<dbReference type="EMBL" id="NFKM01000023">
    <property type="protein sequence ID" value="OUP56972.1"/>
    <property type="molecule type" value="Genomic_DNA"/>
</dbReference>
<feature type="region of interest" description="Disordered" evidence="4">
    <location>
        <begin position="484"/>
        <end position="505"/>
    </location>
</feature>
<dbReference type="Proteomes" id="UP000195447">
    <property type="component" value="Unassembled WGS sequence"/>
</dbReference>
<keyword evidence="2" id="KW-0408">Iron</keyword>
<proteinExistence type="predicted"/>
<keyword evidence="1" id="KW-0479">Metal-binding</keyword>
<dbReference type="Pfam" id="PF12837">
    <property type="entry name" value="Fer4_6"/>
    <property type="match status" value="1"/>
</dbReference>
<sequence length="505" mass="54961">MRGIYNSVTDIRRKVFAAIAKMAYDDNTDYAKRIEEIPYEILPGTKAKYRNSIFLERAIIGERLRLGMGLPVREMSEYGALSDGIEESTIAKKYYDDPLINIVKFACNACPEKKVFVTNACQGCLSHQCTEVCPKDAIHIVDGKSFIDQEKCIKCGRCMDACPYKAITKIERPCAASCGMDAISSDEDGKAVIDYDKCVSCGQCLVNCPFGAIVDKGQIFQTIYAMKEGYKVIAAIAPAFVGQFGPTVTPDKVKNALKELGFADVVEVAIGADLCTIEEAEDFLDKVPEKQPFMATSCCPAWSVMAKKQFPQFASYISMALTPMVLTGRMIKKDNPDAKVVFIGPCAAKKLEASRKSIRSDIDFVLTFEEVMGMFEAKGIDLSAVEGGEPLEEGTNSGRGFAVSGGVAKAVKDLINKKHPEVDVKIQNAEGLKNCRTMLMMAKAGRLDGYLLEGMACPGGCVAGAGTLQPITKSSVLVKKYANENEKQTSDESAYSDRLHELANS</sequence>
<organism evidence="6 7">
    <name type="scientific">Faecalitalea cylindroides</name>
    <dbReference type="NCBI Taxonomy" id="39483"/>
    <lineage>
        <taxon>Bacteria</taxon>
        <taxon>Bacillati</taxon>
        <taxon>Bacillota</taxon>
        <taxon>Erysipelotrichia</taxon>
        <taxon>Erysipelotrichales</taxon>
        <taxon>Erysipelotrichaceae</taxon>
        <taxon>Faecalitalea</taxon>
    </lineage>
</organism>
<dbReference type="PROSITE" id="PS00198">
    <property type="entry name" value="4FE4S_FER_1"/>
    <property type="match status" value="2"/>
</dbReference>
<evidence type="ECO:0000256" key="2">
    <source>
        <dbReference type="ARBA" id="ARBA00023004"/>
    </source>
</evidence>